<evidence type="ECO:0000313" key="3">
    <source>
        <dbReference type="Proteomes" id="UP001580346"/>
    </source>
</evidence>
<evidence type="ECO:0000313" key="2">
    <source>
        <dbReference type="EMBL" id="MFB5268852.1"/>
    </source>
</evidence>
<dbReference type="InterPro" id="IPR036953">
    <property type="entry name" value="GreA/GreB_C_sf"/>
</dbReference>
<gene>
    <name evidence="2" type="ORF">ACE41H_18995</name>
</gene>
<accession>A0ABV5AXA6</accession>
<organism evidence="2 3">
    <name type="scientific">Paenibacillus enshidis</name>
    <dbReference type="NCBI Taxonomy" id="1458439"/>
    <lineage>
        <taxon>Bacteria</taxon>
        <taxon>Bacillati</taxon>
        <taxon>Bacillota</taxon>
        <taxon>Bacilli</taxon>
        <taxon>Bacillales</taxon>
        <taxon>Paenibacillaceae</taxon>
        <taxon>Paenibacillus</taxon>
    </lineage>
</organism>
<dbReference type="SUPFAM" id="SSF54534">
    <property type="entry name" value="FKBP-like"/>
    <property type="match status" value="1"/>
</dbReference>
<dbReference type="EMBL" id="JBHHMI010000020">
    <property type="protein sequence ID" value="MFB5268852.1"/>
    <property type="molecule type" value="Genomic_DNA"/>
</dbReference>
<dbReference type="Proteomes" id="UP001580346">
    <property type="component" value="Unassembled WGS sequence"/>
</dbReference>
<keyword evidence="3" id="KW-1185">Reference proteome</keyword>
<dbReference type="Pfam" id="PF01272">
    <property type="entry name" value="GreA_GreB"/>
    <property type="match status" value="1"/>
</dbReference>
<dbReference type="GO" id="GO:0003746">
    <property type="term" value="F:translation elongation factor activity"/>
    <property type="evidence" value="ECO:0007669"/>
    <property type="project" value="UniProtKB-KW"/>
</dbReference>
<keyword evidence="2" id="KW-0251">Elongation factor</keyword>
<dbReference type="InterPro" id="IPR001437">
    <property type="entry name" value="Tscrpt_elong_fac_GreA/B_C"/>
</dbReference>
<proteinExistence type="predicted"/>
<reference evidence="2 3" key="1">
    <citation type="submission" date="2024-09" db="EMBL/GenBank/DDBJ databases">
        <title>Paenibacillus zeirhizospherea sp. nov., isolated from surface of the maize (Zea mays) roots in a horticulture field, Hungary.</title>
        <authorList>
            <person name="Marton D."/>
            <person name="Farkas M."/>
            <person name="Bedics A."/>
            <person name="Toth E."/>
            <person name="Tancsics A."/>
            <person name="Boka K."/>
            <person name="Maroti G."/>
            <person name="Kriszt B."/>
            <person name="Cserhati M."/>
        </authorList>
    </citation>
    <scope>NUCLEOTIDE SEQUENCE [LARGE SCALE GENOMIC DNA]</scope>
    <source>
        <strain evidence="2 3">KCTC 33519</strain>
    </source>
</reference>
<sequence length="146" mass="16593">MNHSLDGARNQLVNQLVYLDEGLVNFLNEYFPSPNQQRIIVENTLNNYTSIIEDMLRNFSVNNLNSYALIGSKVTVQYLDDNTTESFVIVFPSSTNPDKNLISFLSPIGLQLLMAQQNETYELEIPSGTIPVRVQDIQYYNHGSVE</sequence>
<feature type="domain" description="Transcription elongation factor GreA/GreB C-terminal" evidence="1">
    <location>
        <begin position="70"/>
        <end position="139"/>
    </location>
</feature>
<protein>
    <submittedName>
        <fullName evidence="2">GreA/GreB family elongation factor</fullName>
    </submittedName>
</protein>
<evidence type="ECO:0000259" key="1">
    <source>
        <dbReference type="Pfam" id="PF01272"/>
    </source>
</evidence>
<name>A0ABV5AXA6_9BACL</name>
<comment type="caution">
    <text evidence="2">The sequence shown here is derived from an EMBL/GenBank/DDBJ whole genome shotgun (WGS) entry which is preliminary data.</text>
</comment>
<dbReference type="Gene3D" id="3.10.50.30">
    <property type="entry name" value="Transcription elongation factor, GreA/GreB, C-terminal domain"/>
    <property type="match status" value="1"/>
</dbReference>
<keyword evidence="2" id="KW-0648">Protein biosynthesis</keyword>
<dbReference type="RefSeq" id="WP_375357145.1">
    <property type="nucleotide sequence ID" value="NZ_JBHHMI010000020.1"/>
</dbReference>